<dbReference type="AlphaFoldDB" id="A0A6J6UNM8"/>
<feature type="compositionally biased region" description="Polar residues" evidence="1">
    <location>
        <begin position="155"/>
        <end position="164"/>
    </location>
</feature>
<dbReference type="EMBL" id="CAEZYZ010000245">
    <property type="protein sequence ID" value="CAB4760608.1"/>
    <property type="molecule type" value="Genomic_DNA"/>
</dbReference>
<proteinExistence type="predicted"/>
<protein>
    <submittedName>
        <fullName evidence="2">Unannotated protein</fullName>
    </submittedName>
</protein>
<accession>A0A6J6UNM8</accession>
<sequence length="207" mass="21353">MNRLSVRVVATFGAVTFAAALTLGGAGAAVAAPSSGSMDSMQDLKGAWLTPLTGFREGDPISWMHRLTVRKVNGSAAVAWEEWLDCAVQAADCRAAKAGKATGVNWSAPSRVLLVMDPKGEVHGVGATGSIMLTPREDGMSMVALSSGQRDDGLSTPNPTTSGQPPIARRGTSNTGTTPYFGPIYSVQYAATGPTVGADGQYTYTPS</sequence>
<organism evidence="2">
    <name type="scientific">freshwater metagenome</name>
    <dbReference type="NCBI Taxonomy" id="449393"/>
    <lineage>
        <taxon>unclassified sequences</taxon>
        <taxon>metagenomes</taxon>
        <taxon>ecological metagenomes</taxon>
    </lineage>
</organism>
<reference evidence="2" key="1">
    <citation type="submission" date="2020-05" db="EMBL/GenBank/DDBJ databases">
        <authorList>
            <person name="Chiriac C."/>
            <person name="Salcher M."/>
            <person name="Ghai R."/>
            <person name="Kavagutti S V."/>
        </authorList>
    </citation>
    <scope>NUCLEOTIDE SEQUENCE</scope>
</reference>
<evidence type="ECO:0000256" key="1">
    <source>
        <dbReference type="SAM" id="MobiDB-lite"/>
    </source>
</evidence>
<gene>
    <name evidence="2" type="ORF">UFOPK2810_01325</name>
</gene>
<name>A0A6J6UNM8_9ZZZZ</name>
<evidence type="ECO:0000313" key="2">
    <source>
        <dbReference type="EMBL" id="CAB4760608.1"/>
    </source>
</evidence>
<feature type="region of interest" description="Disordered" evidence="1">
    <location>
        <begin position="146"/>
        <end position="176"/>
    </location>
</feature>